<dbReference type="PANTHER" id="PTHR38681:SF1">
    <property type="entry name" value="RETROVIRUS-RELATED POL POLYPROTEIN FROM TRANSPOSON 412-LIKE PROTEIN"/>
    <property type="match status" value="1"/>
</dbReference>
<name>A0A154PAH7_DUFNO</name>
<accession>A0A154PAH7</accession>
<keyword evidence="2" id="KW-1185">Reference proteome</keyword>
<proteinExistence type="predicted"/>
<evidence type="ECO:0000313" key="2">
    <source>
        <dbReference type="Proteomes" id="UP000076502"/>
    </source>
</evidence>
<feature type="non-terminal residue" evidence="1">
    <location>
        <position position="1"/>
    </location>
</feature>
<dbReference type="Proteomes" id="UP000076502">
    <property type="component" value="Unassembled WGS sequence"/>
</dbReference>
<protein>
    <submittedName>
        <fullName evidence="1">Uncharacterized protein</fullName>
    </submittedName>
</protein>
<dbReference type="EMBL" id="KQ434862">
    <property type="protein sequence ID" value="KZC08946.1"/>
    <property type="molecule type" value="Genomic_DNA"/>
</dbReference>
<reference evidence="1 2" key="1">
    <citation type="submission" date="2015-07" db="EMBL/GenBank/DDBJ databases">
        <title>The genome of Dufourea novaeangliae.</title>
        <authorList>
            <person name="Pan H."/>
            <person name="Kapheim K."/>
        </authorList>
    </citation>
    <scope>NUCLEOTIDE SEQUENCE [LARGE SCALE GENOMIC DNA]</scope>
    <source>
        <strain evidence="1">0120121106</strain>
        <tissue evidence="1">Whole body</tissue>
    </source>
</reference>
<sequence>FHRQLNAAIKCHSDERLSEALPIVVLRIRVAYREHLQTSAAELVYGETLRLPSEFFTSARDYTEAAKMVRQPGSRHGTQKKKKKTFVHIDLATVSPVFVRVDSVKGLLENPYEGLFPVTSQNAKTDVIQMKGKDAVMSIGRLKPAYICEDETKTEQLTCKIRCGRVPADV</sequence>
<organism evidence="1 2">
    <name type="scientific">Dufourea novaeangliae</name>
    <name type="common">Sweat bee</name>
    <dbReference type="NCBI Taxonomy" id="178035"/>
    <lineage>
        <taxon>Eukaryota</taxon>
        <taxon>Metazoa</taxon>
        <taxon>Ecdysozoa</taxon>
        <taxon>Arthropoda</taxon>
        <taxon>Hexapoda</taxon>
        <taxon>Insecta</taxon>
        <taxon>Pterygota</taxon>
        <taxon>Neoptera</taxon>
        <taxon>Endopterygota</taxon>
        <taxon>Hymenoptera</taxon>
        <taxon>Apocrita</taxon>
        <taxon>Aculeata</taxon>
        <taxon>Apoidea</taxon>
        <taxon>Anthophila</taxon>
        <taxon>Halictidae</taxon>
        <taxon>Rophitinae</taxon>
        <taxon>Dufourea</taxon>
    </lineage>
</organism>
<gene>
    <name evidence="1" type="ORF">WN55_00297</name>
</gene>
<dbReference type="AlphaFoldDB" id="A0A154PAH7"/>
<dbReference type="PANTHER" id="PTHR38681">
    <property type="entry name" value="RETROVIRUS-RELATED POL POLYPROTEIN FROM TRANSPOSON 412-LIKE PROTEIN-RELATED"/>
    <property type="match status" value="1"/>
</dbReference>
<evidence type="ECO:0000313" key="1">
    <source>
        <dbReference type="EMBL" id="KZC08946.1"/>
    </source>
</evidence>
<dbReference type="OrthoDB" id="422540at2759"/>